<dbReference type="AlphaFoldDB" id="A0AAV4EGQ0"/>
<dbReference type="Gene3D" id="3.30.420.10">
    <property type="entry name" value="Ribonuclease H-like superfamily/Ribonuclease H"/>
    <property type="match status" value="1"/>
</dbReference>
<gene>
    <name evidence="1" type="ORF">ElyMa_005389500</name>
</gene>
<protein>
    <submittedName>
        <fullName evidence="1">Transposable element Tcb1 transposase</fullName>
    </submittedName>
</protein>
<comment type="caution">
    <text evidence="1">The sequence shown here is derived from an EMBL/GenBank/DDBJ whole genome shotgun (WGS) entry which is preliminary data.</text>
</comment>
<dbReference type="InterPro" id="IPR036397">
    <property type="entry name" value="RNaseH_sf"/>
</dbReference>
<dbReference type="Proteomes" id="UP000762676">
    <property type="component" value="Unassembled WGS sequence"/>
</dbReference>
<dbReference type="EMBL" id="BMAT01010735">
    <property type="protein sequence ID" value="GFR59688.1"/>
    <property type="molecule type" value="Genomic_DNA"/>
</dbReference>
<name>A0AAV4EGQ0_9GAST</name>
<proteinExistence type="predicted"/>
<dbReference type="GO" id="GO:0003676">
    <property type="term" value="F:nucleic acid binding"/>
    <property type="evidence" value="ECO:0007669"/>
    <property type="project" value="InterPro"/>
</dbReference>
<evidence type="ECO:0000313" key="1">
    <source>
        <dbReference type="EMBL" id="GFR59688.1"/>
    </source>
</evidence>
<organism evidence="1 2">
    <name type="scientific">Elysia marginata</name>
    <dbReference type="NCBI Taxonomy" id="1093978"/>
    <lineage>
        <taxon>Eukaryota</taxon>
        <taxon>Metazoa</taxon>
        <taxon>Spiralia</taxon>
        <taxon>Lophotrochozoa</taxon>
        <taxon>Mollusca</taxon>
        <taxon>Gastropoda</taxon>
        <taxon>Heterobranchia</taxon>
        <taxon>Euthyneura</taxon>
        <taxon>Panpulmonata</taxon>
        <taxon>Sacoglossa</taxon>
        <taxon>Placobranchoidea</taxon>
        <taxon>Plakobranchidae</taxon>
        <taxon>Elysia</taxon>
    </lineage>
</organism>
<keyword evidence="2" id="KW-1185">Reference proteome</keyword>
<reference evidence="1 2" key="1">
    <citation type="journal article" date="2021" name="Elife">
        <title>Chloroplast acquisition without the gene transfer in kleptoplastic sea slugs, Plakobranchus ocellatus.</title>
        <authorList>
            <person name="Maeda T."/>
            <person name="Takahashi S."/>
            <person name="Yoshida T."/>
            <person name="Shimamura S."/>
            <person name="Takaki Y."/>
            <person name="Nagai Y."/>
            <person name="Toyoda A."/>
            <person name="Suzuki Y."/>
            <person name="Arimoto A."/>
            <person name="Ishii H."/>
            <person name="Satoh N."/>
            <person name="Nishiyama T."/>
            <person name="Hasebe M."/>
            <person name="Maruyama T."/>
            <person name="Minagawa J."/>
            <person name="Obokata J."/>
            <person name="Shigenobu S."/>
        </authorList>
    </citation>
    <scope>NUCLEOTIDE SEQUENCE [LARGE SCALE GENOMIC DNA]</scope>
</reference>
<evidence type="ECO:0000313" key="2">
    <source>
        <dbReference type="Proteomes" id="UP000762676"/>
    </source>
</evidence>
<sequence length="118" mass="13801">MELQKQKIDVYLLVKHTSAPSSSIVIIKKGTPWDEEHAALDHTQWCTVVFSDKSRFSIDLYDGHVCVWRSGKRYNIYCVRDHNRWGGAYLMMWGAITFNDRIGPVVFFITDRQMHKHA</sequence>
<accession>A0AAV4EGQ0</accession>